<gene>
    <name evidence="3" type="ORF">B723_16925</name>
</gene>
<reference evidence="3 4" key="1">
    <citation type="journal article" date="2012" name="J. Bacteriol.">
        <title>Draft genome sequence of the cyanide-utilizing bacterium Pseudomonas fluorescens strain NCIMB 11764.</title>
        <authorList>
            <person name="Vilo C.A."/>
            <person name="Benedik M.J."/>
            <person name="Kunz D.A."/>
            <person name="Dong Q."/>
        </authorList>
    </citation>
    <scope>NUCLEOTIDE SEQUENCE [LARGE SCALE GENOMIC DNA]</scope>
    <source>
        <strain evidence="3 4">NCIMB 11764</strain>
    </source>
</reference>
<organism evidence="3 4">
    <name type="scientific">Pseudomonas fluorescens NCIMB 11764</name>
    <dbReference type="NCBI Taxonomy" id="1221522"/>
    <lineage>
        <taxon>Bacteria</taxon>
        <taxon>Pseudomonadati</taxon>
        <taxon>Pseudomonadota</taxon>
        <taxon>Gammaproteobacteria</taxon>
        <taxon>Pseudomonadales</taxon>
        <taxon>Pseudomonadaceae</taxon>
        <taxon>Pseudomonas</taxon>
    </lineage>
</organism>
<dbReference type="OrthoDB" id="6402537at2"/>
<proteinExistence type="predicted"/>
<name>A0A0K1QQK6_PSEFL</name>
<dbReference type="Pfam" id="PF01926">
    <property type="entry name" value="MMR_HSR1"/>
    <property type="match status" value="1"/>
</dbReference>
<dbReference type="NCBIfam" id="NF041922">
    <property type="entry name" value="DLP_LeoA_gen"/>
    <property type="match status" value="1"/>
</dbReference>
<evidence type="ECO:0000259" key="1">
    <source>
        <dbReference type="Pfam" id="PF01926"/>
    </source>
</evidence>
<dbReference type="InterPro" id="IPR027417">
    <property type="entry name" value="P-loop_NTPase"/>
</dbReference>
<dbReference type="AlphaFoldDB" id="A0A0K1QQK6"/>
<sequence length="581" mass="64120">MEQFTQFNVDKQTAIKGLDQLRVILKELGELGSDVSAEMEKIDSAVKAIESDVLRIALLGAFSDGKTSVIAAWLGKVMADMKIDMDESSDRLAIYTPEGLPGKCEIVDTPGLFGDKEKTVDGEQVVYEDLTKHYISEAHLILYVVDATNPLKESHSAIAKWVLRDLNKLSSTVFVINKMDEVTDLTEQVLFDDQATIKKDNLKAKLQRIANLTSEEQARLNIVCLASNPGGRGLEFWFGKPEHYESRSRINDLKAMTSRILQDNVPAALMAKTGMDVVRDVVGQHVARAEEQLGRLDAFAQQNAEESVRINQDISKGRREVKRLAGELFDELNNLEKDLLGKLRPLSLENIRDFLEDEIGYTEEGVGYKLNLKIKAAIDRSFDQSSKVTNRISQDIGRQLNSSESFLNAMSEGALKSMGGAAKGIANLSPDIIKSAVFAARDALGAVTGVVFKFKPWQATKIAGAISKWAGPAGAAFTLTSDLLGAYKAHELEQELKTAKESITTIIKSSFKDIYDLIGDDEKLLDFFAPQLKEFEKIVAAVDERSKFIRSNQEKLIQVREKLNALGLPGSTEPSMRALTA</sequence>
<accession>A0A0K1QQK6</accession>
<dbReference type="InterPro" id="IPR006073">
    <property type="entry name" value="GTP-bd"/>
</dbReference>
<dbReference type="PANTHER" id="PTHR43681:SF1">
    <property type="entry name" value="SARCALUMENIN"/>
    <property type="match status" value="1"/>
</dbReference>
<feature type="domain" description="Dynamin-like helical" evidence="2">
    <location>
        <begin position="212"/>
        <end position="554"/>
    </location>
</feature>
<dbReference type="GO" id="GO:0005525">
    <property type="term" value="F:GTP binding"/>
    <property type="evidence" value="ECO:0007669"/>
    <property type="project" value="InterPro"/>
</dbReference>
<dbReference type="InterPro" id="IPR051943">
    <property type="entry name" value="TRAFAC_Dynamin-like_GTPase"/>
</dbReference>
<dbReference type="RefSeq" id="WP_017337810.1">
    <property type="nucleotide sequence ID" value="NZ_CP010945.1"/>
</dbReference>
<dbReference type="PANTHER" id="PTHR43681">
    <property type="entry name" value="TRANSMEMBRANE GTPASE FZO"/>
    <property type="match status" value="1"/>
</dbReference>
<feature type="domain" description="G" evidence="1">
    <location>
        <begin position="55"/>
        <end position="178"/>
    </location>
</feature>
<dbReference type="SUPFAM" id="SSF52540">
    <property type="entry name" value="P-loop containing nucleoside triphosphate hydrolases"/>
    <property type="match status" value="1"/>
</dbReference>
<dbReference type="Pfam" id="PF18709">
    <property type="entry name" value="DLP_helical"/>
    <property type="match status" value="1"/>
</dbReference>
<dbReference type="InterPro" id="IPR040576">
    <property type="entry name" value="DLP_helical"/>
</dbReference>
<dbReference type="InterPro" id="IPR049678">
    <property type="entry name" value="LeoA-like"/>
</dbReference>
<dbReference type="Proteomes" id="UP000017175">
    <property type="component" value="Chromosome"/>
</dbReference>
<evidence type="ECO:0000313" key="3">
    <source>
        <dbReference type="EMBL" id="AKV07998.1"/>
    </source>
</evidence>
<dbReference type="EMBL" id="CP010945">
    <property type="protein sequence ID" value="AKV07998.1"/>
    <property type="molecule type" value="Genomic_DNA"/>
</dbReference>
<evidence type="ECO:0000259" key="2">
    <source>
        <dbReference type="Pfam" id="PF18709"/>
    </source>
</evidence>
<dbReference type="Gene3D" id="3.40.50.300">
    <property type="entry name" value="P-loop containing nucleotide triphosphate hydrolases"/>
    <property type="match status" value="1"/>
</dbReference>
<dbReference type="eggNOG" id="COG0699">
    <property type="taxonomic scope" value="Bacteria"/>
</dbReference>
<protein>
    <submittedName>
        <fullName evidence="3">GTP-binding protein</fullName>
    </submittedName>
</protein>
<evidence type="ECO:0000313" key="4">
    <source>
        <dbReference type="Proteomes" id="UP000017175"/>
    </source>
</evidence>